<evidence type="ECO:0000256" key="4">
    <source>
        <dbReference type="ARBA" id="ARBA00022989"/>
    </source>
</evidence>
<dbReference type="Pfam" id="PF13807">
    <property type="entry name" value="GNVR"/>
    <property type="match status" value="1"/>
</dbReference>
<evidence type="ECO:0000259" key="8">
    <source>
        <dbReference type="Pfam" id="PF02706"/>
    </source>
</evidence>
<dbReference type="InterPro" id="IPR050445">
    <property type="entry name" value="Bact_polysacc_biosynth/exp"/>
</dbReference>
<keyword evidence="6" id="KW-0175">Coiled coil</keyword>
<dbReference type="InterPro" id="IPR032807">
    <property type="entry name" value="GNVR"/>
</dbReference>
<organism evidence="10 11">
    <name type="scientific">Albidovulum inexpectatum</name>
    <dbReference type="NCBI Taxonomy" id="196587"/>
    <lineage>
        <taxon>Bacteria</taxon>
        <taxon>Pseudomonadati</taxon>
        <taxon>Pseudomonadota</taxon>
        <taxon>Alphaproteobacteria</taxon>
        <taxon>Rhodobacterales</taxon>
        <taxon>Paracoccaceae</taxon>
        <taxon>Albidovulum</taxon>
    </lineage>
</organism>
<comment type="caution">
    <text evidence="10">The sequence shown here is derived from an EMBL/GenBank/DDBJ whole genome shotgun (WGS) entry which is preliminary data.</text>
</comment>
<dbReference type="AlphaFoldDB" id="A0A2S5JE36"/>
<feature type="coiled-coil region" evidence="6">
    <location>
        <begin position="310"/>
        <end position="375"/>
    </location>
</feature>
<keyword evidence="4 7" id="KW-1133">Transmembrane helix</keyword>
<name>A0A2S5JE36_9RHOB</name>
<evidence type="ECO:0000256" key="5">
    <source>
        <dbReference type="ARBA" id="ARBA00023136"/>
    </source>
</evidence>
<keyword evidence="5 7" id="KW-0472">Membrane</keyword>
<gene>
    <name evidence="10" type="ORF">LV82_02677</name>
</gene>
<dbReference type="PANTHER" id="PTHR32309">
    <property type="entry name" value="TYROSINE-PROTEIN KINASE"/>
    <property type="match status" value="1"/>
</dbReference>
<keyword evidence="3 7" id="KW-0812">Transmembrane</keyword>
<dbReference type="Proteomes" id="UP000239736">
    <property type="component" value="Unassembled WGS sequence"/>
</dbReference>
<dbReference type="RefSeq" id="WP_104072462.1">
    <property type="nucleotide sequence ID" value="NZ_PRDS01000010.1"/>
</dbReference>
<evidence type="ECO:0000256" key="6">
    <source>
        <dbReference type="SAM" id="Coils"/>
    </source>
</evidence>
<feature type="transmembrane region" description="Helical" evidence="7">
    <location>
        <begin position="472"/>
        <end position="496"/>
    </location>
</feature>
<dbReference type="InterPro" id="IPR003856">
    <property type="entry name" value="LPS_length_determ_N"/>
</dbReference>
<dbReference type="OrthoDB" id="8114194at2"/>
<evidence type="ECO:0000256" key="3">
    <source>
        <dbReference type="ARBA" id="ARBA00022692"/>
    </source>
</evidence>
<keyword evidence="2" id="KW-1003">Cell membrane</keyword>
<feature type="coiled-coil region" evidence="6">
    <location>
        <begin position="159"/>
        <end position="186"/>
    </location>
</feature>
<sequence length="514" mass="56994">MNLDLSFWFAVFLRRIHYFILTFVLVTAASLAAAFLLPPVYTASSTLLVESSSIPGPLSAPTVQAQALEKLQTIEKRLMTRANLLEIAKKLRAFKDIDKMTPDEIVQAMRDNTRIGKSAGRGQATIMTISFDAERPAVAAGVVNEYVTLILQADVELRTRNAEDTVEFFRQQVEKLSGELDIMKARILDFQNANADALPNTLNFRMNQQQLLQSRLSVVERDIATLKDQRERMLAIFESTGQVTGSTIAQTPEARQLDQARQQLTTLLSTLSPQHPRVRQLQAQIASLEEIVRAQMPTSGAGGQPGGTAASMLDIQLADLDTRIQLLEEERVRIIDDLEKLKVSIDKTPANQIALDALTRDYNNIQQQYNIAVDKLAKAEAGEEIEVRSKGERVVVVEPASEPTRPTRPNRVLIAGMGSVAGIALGVAMVVLRELLNRAVRRPTDLVRAFGITPIVTIPYIRTPRETRMRRAGFVALLVLVAVGIPAMIYAVHVYYQPLDLILQRAAARFGIRL</sequence>
<keyword evidence="11" id="KW-1185">Reference proteome</keyword>
<feature type="transmembrane region" description="Helical" evidence="7">
    <location>
        <begin position="412"/>
        <end position="432"/>
    </location>
</feature>
<dbReference type="PANTHER" id="PTHR32309:SF13">
    <property type="entry name" value="FERRIC ENTEROBACTIN TRANSPORT PROTEIN FEPE"/>
    <property type="match status" value="1"/>
</dbReference>
<evidence type="ECO:0000256" key="1">
    <source>
        <dbReference type="ARBA" id="ARBA00004651"/>
    </source>
</evidence>
<dbReference type="EMBL" id="PRDS01000010">
    <property type="protein sequence ID" value="PPB79660.1"/>
    <property type="molecule type" value="Genomic_DNA"/>
</dbReference>
<dbReference type="GO" id="GO:0004713">
    <property type="term" value="F:protein tyrosine kinase activity"/>
    <property type="evidence" value="ECO:0007669"/>
    <property type="project" value="TreeGrafter"/>
</dbReference>
<proteinExistence type="predicted"/>
<evidence type="ECO:0000313" key="10">
    <source>
        <dbReference type="EMBL" id="PPB79660.1"/>
    </source>
</evidence>
<feature type="domain" description="Tyrosine-protein kinase G-rich" evidence="9">
    <location>
        <begin position="352"/>
        <end position="434"/>
    </location>
</feature>
<dbReference type="Pfam" id="PF02706">
    <property type="entry name" value="Wzz"/>
    <property type="match status" value="1"/>
</dbReference>
<feature type="domain" description="Polysaccharide chain length determinant N-terminal" evidence="8">
    <location>
        <begin position="3"/>
        <end position="87"/>
    </location>
</feature>
<protein>
    <submittedName>
        <fullName evidence="10">Polysaccharide chain length determinant protein (PEP-CTERM system associated)</fullName>
    </submittedName>
</protein>
<evidence type="ECO:0000256" key="2">
    <source>
        <dbReference type="ARBA" id="ARBA00022475"/>
    </source>
</evidence>
<evidence type="ECO:0000313" key="11">
    <source>
        <dbReference type="Proteomes" id="UP000239736"/>
    </source>
</evidence>
<evidence type="ECO:0000256" key="7">
    <source>
        <dbReference type="SAM" id="Phobius"/>
    </source>
</evidence>
<comment type="subcellular location">
    <subcellularLocation>
        <location evidence="1">Cell membrane</location>
        <topology evidence="1">Multi-pass membrane protein</topology>
    </subcellularLocation>
</comment>
<reference evidence="10 11" key="1">
    <citation type="submission" date="2018-01" db="EMBL/GenBank/DDBJ databases">
        <title>Genomic Encyclopedia of Archaeal and Bacterial Type Strains, Phase II (KMG-II): from individual species to whole genera.</title>
        <authorList>
            <person name="Goeker M."/>
        </authorList>
    </citation>
    <scope>NUCLEOTIDE SEQUENCE [LARGE SCALE GENOMIC DNA]</scope>
    <source>
        <strain evidence="10 11">DSM 12048</strain>
    </source>
</reference>
<accession>A0A2S5JE36</accession>
<evidence type="ECO:0000259" key="9">
    <source>
        <dbReference type="Pfam" id="PF13807"/>
    </source>
</evidence>
<dbReference type="GO" id="GO:0005886">
    <property type="term" value="C:plasma membrane"/>
    <property type="evidence" value="ECO:0007669"/>
    <property type="project" value="UniProtKB-SubCell"/>
</dbReference>